<reference evidence="2" key="1">
    <citation type="journal article" date="2019" name="Int. J. Syst. Evol. Microbiol.">
        <title>The Global Catalogue of Microorganisms (GCM) 10K type strain sequencing project: providing services to taxonomists for standard genome sequencing and annotation.</title>
        <authorList>
            <consortium name="The Broad Institute Genomics Platform"/>
            <consortium name="The Broad Institute Genome Sequencing Center for Infectious Disease"/>
            <person name="Wu L."/>
            <person name="Ma J."/>
        </authorList>
    </citation>
    <scope>NUCLEOTIDE SEQUENCE [LARGE SCALE GENOMIC DNA]</scope>
    <source>
        <strain evidence="2">JCM 17688</strain>
    </source>
</reference>
<dbReference type="EMBL" id="BAABFR010000115">
    <property type="protein sequence ID" value="GAA4404004.1"/>
    <property type="molecule type" value="Genomic_DNA"/>
</dbReference>
<name>A0ABP8KC28_9ACTN</name>
<sequence length="128" mass="13591">MALIWIVLIAAVLVAAGLSWRRARAGVNGTLNPQIGLEQGTLTLTGVSPRPLDGDRNGDAFVTMSGTVAGPSTAPREIYGKFVWKMADTWPEPGDQLPVVYKVGKVDTTWKVGTMDVGSDEFGGPGQY</sequence>
<accession>A0ABP8KC28</accession>
<proteinExistence type="predicted"/>
<dbReference type="Proteomes" id="UP001500635">
    <property type="component" value="Unassembled WGS sequence"/>
</dbReference>
<dbReference type="RefSeq" id="WP_345000572.1">
    <property type="nucleotide sequence ID" value="NZ_BAABFR010000115.1"/>
</dbReference>
<comment type="caution">
    <text evidence="1">The sequence shown here is derived from an EMBL/GenBank/DDBJ whole genome shotgun (WGS) entry which is preliminary data.</text>
</comment>
<keyword evidence="2" id="KW-1185">Reference proteome</keyword>
<gene>
    <name evidence="1" type="ORF">GCM10023147_46080</name>
</gene>
<protein>
    <submittedName>
        <fullName evidence="1">Uncharacterized protein</fullName>
    </submittedName>
</protein>
<evidence type="ECO:0000313" key="2">
    <source>
        <dbReference type="Proteomes" id="UP001500635"/>
    </source>
</evidence>
<evidence type="ECO:0000313" key="1">
    <source>
        <dbReference type="EMBL" id="GAA4404004.1"/>
    </source>
</evidence>
<organism evidence="1 2">
    <name type="scientific">Tsukamurella soli</name>
    <dbReference type="NCBI Taxonomy" id="644556"/>
    <lineage>
        <taxon>Bacteria</taxon>
        <taxon>Bacillati</taxon>
        <taxon>Actinomycetota</taxon>
        <taxon>Actinomycetes</taxon>
        <taxon>Mycobacteriales</taxon>
        <taxon>Tsukamurellaceae</taxon>
        <taxon>Tsukamurella</taxon>
    </lineage>
</organism>